<evidence type="ECO:0000313" key="3">
    <source>
        <dbReference type="Proteomes" id="UP000029082"/>
    </source>
</evidence>
<feature type="transmembrane region" description="Helical" evidence="1">
    <location>
        <begin position="168"/>
        <end position="195"/>
    </location>
</feature>
<dbReference type="Proteomes" id="UP000029082">
    <property type="component" value="Unassembled WGS sequence"/>
</dbReference>
<feature type="transmembrane region" description="Helical" evidence="1">
    <location>
        <begin position="12"/>
        <end position="33"/>
    </location>
</feature>
<keyword evidence="1" id="KW-1133">Transmembrane helix</keyword>
<organism evidence="2 3">
    <name type="scientific">Bifidobacterium mongoliense DSM 21395</name>
    <dbReference type="NCBI Taxonomy" id="1437603"/>
    <lineage>
        <taxon>Bacteria</taxon>
        <taxon>Bacillati</taxon>
        <taxon>Actinomycetota</taxon>
        <taxon>Actinomycetes</taxon>
        <taxon>Bifidobacteriales</taxon>
        <taxon>Bifidobacteriaceae</taxon>
        <taxon>Bifidobacterium</taxon>
    </lineage>
</organism>
<feature type="transmembrane region" description="Helical" evidence="1">
    <location>
        <begin position="64"/>
        <end position="83"/>
    </location>
</feature>
<comment type="caution">
    <text evidence="2">The sequence shown here is derived from an EMBL/GenBank/DDBJ whole genome shotgun (WGS) entry which is preliminary data.</text>
</comment>
<accession>A0A087C0A5</accession>
<keyword evidence="1" id="KW-0472">Membrane</keyword>
<proteinExistence type="predicted"/>
<sequence length="269" mass="30276">MVALLRRQLRSGFLSWKWGVVAVATVLILLLQYRTAFYMPWKLLQPNPNFFNYMLLFSYFGRGSNIYLVVLPFLAAFIGGSIYSDERLSGRLGLIQTRTPHDRIARTSLLSGFILGGCAGITPLMVSLVIAVIHRPHMWFVEGVLNAYNYPLIDSRSWVYGIYRYNQILLLVLTVIYVFVLAGLMADVAVSVSFFTRTRYIEVLAPIILTVAVWGFAGVFDVYGLCYINFLHFGVANRPPNELGAALTLPVLAAIVAALYMRKRARDAF</sequence>
<keyword evidence="1" id="KW-0812">Transmembrane</keyword>
<keyword evidence="3" id="KW-1185">Reference proteome</keyword>
<feature type="transmembrane region" description="Helical" evidence="1">
    <location>
        <begin position="243"/>
        <end position="261"/>
    </location>
</feature>
<dbReference type="STRING" id="1437603.GCA_000771525_00590"/>
<feature type="transmembrane region" description="Helical" evidence="1">
    <location>
        <begin position="207"/>
        <end position="231"/>
    </location>
</feature>
<dbReference type="EMBL" id="JGZE01000012">
    <property type="protein sequence ID" value="KFI76705.1"/>
    <property type="molecule type" value="Genomic_DNA"/>
</dbReference>
<dbReference type="AlphaFoldDB" id="A0A087C0A5"/>
<gene>
    <name evidence="2" type="ORF">BMON_0841</name>
</gene>
<evidence type="ECO:0000256" key="1">
    <source>
        <dbReference type="SAM" id="Phobius"/>
    </source>
</evidence>
<protein>
    <submittedName>
        <fullName evidence="2">ABC transporter permease</fullName>
    </submittedName>
</protein>
<name>A0A087C0A5_9BIFI</name>
<dbReference type="eggNOG" id="ENOG50329JH">
    <property type="taxonomic scope" value="Bacteria"/>
</dbReference>
<reference evidence="2 3" key="1">
    <citation type="submission" date="2014-03" db="EMBL/GenBank/DDBJ databases">
        <title>Genomics of Bifidobacteria.</title>
        <authorList>
            <person name="Ventura M."/>
            <person name="Milani C."/>
            <person name="Lugli G.A."/>
        </authorList>
    </citation>
    <scope>NUCLEOTIDE SEQUENCE [LARGE SCALE GENOMIC DNA]</scope>
    <source>
        <strain evidence="2 3">DSM 21395</strain>
    </source>
</reference>
<feature type="transmembrane region" description="Helical" evidence="1">
    <location>
        <begin position="104"/>
        <end position="133"/>
    </location>
</feature>
<evidence type="ECO:0000313" key="2">
    <source>
        <dbReference type="EMBL" id="KFI76705.1"/>
    </source>
</evidence>